<dbReference type="PROSITE" id="PS50305">
    <property type="entry name" value="SIRTUIN"/>
    <property type="match status" value="1"/>
</dbReference>
<feature type="binding site" evidence="3">
    <location>
        <begin position="210"/>
        <end position="212"/>
    </location>
    <ligand>
        <name>NAD(+)</name>
        <dbReference type="ChEBI" id="CHEBI:57540"/>
    </ligand>
</feature>
<protein>
    <recommendedName>
        <fullName evidence="3">NAD-dependent protein deacylase</fullName>
        <ecNumber evidence="3">2.3.1.286</ecNumber>
    </recommendedName>
    <alternativeName>
        <fullName evidence="3">Regulatory protein SIR2 homolog</fullName>
    </alternativeName>
</protein>
<dbReference type="InterPro" id="IPR003000">
    <property type="entry name" value="Sirtuin"/>
</dbReference>
<dbReference type="EC" id="2.3.1.286" evidence="3"/>
<feature type="binding site" evidence="3">
    <location>
        <position position="66"/>
    </location>
    <ligand>
        <name>substrate</name>
    </ligand>
</feature>
<keyword evidence="3" id="KW-0963">Cytoplasm</keyword>
<evidence type="ECO:0000256" key="3">
    <source>
        <dbReference type="HAMAP-Rule" id="MF_01121"/>
    </source>
</evidence>
<comment type="cofactor">
    <cofactor evidence="3">
        <name>Zn(2+)</name>
        <dbReference type="ChEBI" id="CHEBI:29105"/>
    </cofactor>
    <text evidence="3">Binds 1 zinc ion per subunit.</text>
</comment>
<evidence type="ECO:0000313" key="6">
    <source>
        <dbReference type="EMBL" id="HET20642.1"/>
    </source>
</evidence>
<feature type="active site" description="Proton acceptor" evidence="3 4">
    <location>
        <position position="115"/>
    </location>
</feature>
<dbReference type="GO" id="GO:0008270">
    <property type="term" value="F:zinc ion binding"/>
    <property type="evidence" value="ECO:0007669"/>
    <property type="project" value="UniProtKB-UniRule"/>
</dbReference>
<feature type="binding site" evidence="3">
    <location>
        <begin position="97"/>
        <end position="100"/>
    </location>
    <ligand>
        <name>NAD(+)</name>
        <dbReference type="ChEBI" id="CHEBI:57540"/>
    </ligand>
</feature>
<dbReference type="SUPFAM" id="SSF52467">
    <property type="entry name" value="DHS-like NAD/FAD-binding domain"/>
    <property type="match status" value="1"/>
</dbReference>
<dbReference type="AlphaFoldDB" id="A0A7C2N5Y7"/>
<dbReference type="EMBL" id="DSCQ01000011">
    <property type="protein sequence ID" value="HET20642.1"/>
    <property type="molecule type" value="Genomic_DNA"/>
</dbReference>
<reference evidence="6" key="1">
    <citation type="journal article" date="2020" name="mSystems">
        <title>Genome- and Community-Level Interaction Insights into Carbon Utilization and Element Cycling Functions of Hydrothermarchaeota in Hydrothermal Sediment.</title>
        <authorList>
            <person name="Zhou Z."/>
            <person name="Liu Y."/>
            <person name="Xu W."/>
            <person name="Pan J."/>
            <person name="Luo Z.H."/>
            <person name="Li M."/>
        </authorList>
    </citation>
    <scope>NUCLEOTIDE SEQUENCE [LARGE SCALE GENOMIC DNA]</scope>
    <source>
        <strain evidence="6">SpSt-12</strain>
        <strain evidence="7">SpSt-87</strain>
    </source>
</reference>
<dbReference type="InterPro" id="IPR026591">
    <property type="entry name" value="Sirtuin_cat_small_dom_sf"/>
</dbReference>
<dbReference type="Gene3D" id="3.30.1600.10">
    <property type="entry name" value="SIR2/SIRT2 'Small Domain"/>
    <property type="match status" value="1"/>
</dbReference>
<sequence>MEEIVKVVVDSEHLIALTGAGVSAESGIPTFRGKDGLWNRYRPEELANPQAFAADPEKVWKWYAWRMEKVFSAEPNRAHHAFAELERMGILKCLITQNVDDLHERAGSRNIIHLHGSLRVVRCTSCENSFEVEEPPRIPPLPRCDKCGSLLRPGVVWFGEMLPHDVLDRAMREVEKADVIIVAGTSAVVQPAASLPLIVKRRGGVIIEINPDETPLTAVADYSLRINAGEMMEKLVEPIRKVLSLGTP</sequence>
<evidence type="ECO:0000313" key="7">
    <source>
        <dbReference type="EMBL" id="HFW31616.1"/>
    </source>
</evidence>
<keyword evidence="3" id="KW-0805">Transcription regulation</keyword>
<comment type="domain">
    <text evidence="3">2 residues (Tyr-63 and Arg-66) present in a large hydrophobic pocket are probably involved in substrate specificity. They are important for desuccinylation activity, but dispensable for deacetylation activity.</text>
</comment>
<dbReference type="InterPro" id="IPR026590">
    <property type="entry name" value="Ssirtuin_cat_dom"/>
</dbReference>
<keyword evidence="3 4" id="KW-0862">Zinc</keyword>
<feature type="binding site" evidence="3">
    <location>
        <position position="63"/>
    </location>
    <ligand>
        <name>substrate</name>
    </ligand>
</feature>
<keyword evidence="3 4" id="KW-0479">Metal-binding</keyword>
<feature type="binding site" evidence="3 4">
    <location>
        <position position="123"/>
    </location>
    <ligand>
        <name>Zn(2+)</name>
        <dbReference type="ChEBI" id="CHEBI:29105"/>
    </ligand>
</feature>
<dbReference type="GO" id="GO:0036055">
    <property type="term" value="F:protein-succinyllysine desuccinylase activity"/>
    <property type="evidence" value="ECO:0007669"/>
    <property type="project" value="UniProtKB-UniRule"/>
</dbReference>
<comment type="catalytic activity">
    <reaction evidence="3">
        <text>N(6)-acetyl-L-lysyl-[protein] + NAD(+) + H2O = 2''-O-acetyl-ADP-D-ribose + nicotinamide + L-lysyl-[protein]</text>
        <dbReference type="Rhea" id="RHEA:43636"/>
        <dbReference type="Rhea" id="RHEA-COMP:9752"/>
        <dbReference type="Rhea" id="RHEA-COMP:10731"/>
        <dbReference type="ChEBI" id="CHEBI:15377"/>
        <dbReference type="ChEBI" id="CHEBI:17154"/>
        <dbReference type="ChEBI" id="CHEBI:29969"/>
        <dbReference type="ChEBI" id="CHEBI:57540"/>
        <dbReference type="ChEBI" id="CHEBI:61930"/>
        <dbReference type="ChEBI" id="CHEBI:83767"/>
        <dbReference type="EC" id="2.3.1.286"/>
    </reaction>
</comment>
<dbReference type="NCBIfam" id="NF040867">
    <property type="entry name" value="prot_deacyl_CobB"/>
    <property type="match status" value="1"/>
</dbReference>
<feature type="binding site" evidence="3 4">
    <location>
        <position position="144"/>
    </location>
    <ligand>
        <name>Zn(2+)</name>
        <dbReference type="ChEBI" id="CHEBI:29105"/>
    </ligand>
</feature>
<gene>
    <name evidence="3" type="primary">cobB</name>
    <name evidence="6" type="ORF">ENN70_00705</name>
    <name evidence="7" type="ORF">ENW66_01490</name>
</gene>
<feature type="binding site" evidence="3 4">
    <location>
        <position position="126"/>
    </location>
    <ligand>
        <name>Zn(2+)</name>
        <dbReference type="ChEBI" id="CHEBI:29105"/>
    </ligand>
</feature>
<comment type="catalytic activity">
    <reaction evidence="3">
        <text>N(6)-succinyl-L-lysyl-[protein] + NAD(+) + H2O = 2''-O-succinyl-ADP-D-ribose + nicotinamide + L-lysyl-[protein]</text>
        <dbReference type="Rhea" id="RHEA:47668"/>
        <dbReference type="Rhea" id="RHEA-COMP:9752"/>
        <dbReference type="Rhea" id="RHEA-COMP:11877"/>
        <dbReference type="ChEBI" id="CHEBI:15377"/>
        <dbReference type="ChEBI" id="CHEBI:17154"/>
        <dbReference type="ChEBI" id="CHEBI:29969"/>
        <dbReference type="ChEBI" id="CHEBI:57540"/>
        <dbReference type="ChEBI" id="CHEBI:87830"/>
        <dbReference type="ChEBI" id="CHEBI:87832"/>
    </reaction>
</comment>
<dbReference type="GO" id="GO:0070403">
    <property type="term" value="F:NAD+ binding"/>
    <property type="evidence" value="ECO:0007669"/>
    <property type="project" value="UniProtKB-UniRule"/>
</dbReference>
<comment type="subcellular location">
    <subcellularLocation>
        <location evidence="3">Cytoplasm</location>
    </subcellularLocation>
</comment>
<dbReference type="HAMAP" id="MF_01121">
    <property type="entry name" value="Sirtuin_ClassIII"/>
    <property type="match status" value="1"/>
</dbReference>
<evidence type="ECO:0000256" key="4">
    <source>
        <dbReference type="PROSITE-ProRule" id="PRU00236"/>
    </source>
</evidence>
<organism evidence="6">
    <name type="scientific">Archaeoglobus fulgidus</name>
    <dbReference type="NCBI Taxonomy" id="2234"/>
    <lineage>
        <taxon>Archaea</taxon>
        <taxon>Methanobacteriati</taxon>
        <taxon>Methanobacteriota</taxon>
        <taxon>Archaeoglobi</taxon>
        <taxon>Archaeoglobales</taxon>
        <taxon>Archaeoglobaceae</taxon>
        <taxon>Archaeoglobus</taxon>
    </lineage>
</organism>
<comment type="similarity">
    <text evidence="3">Belongs to the sirtuin family. Class III subfamily.</text>
</comment>
<evidence type="ECO:0000259" key="5">
    <source>
        <dbReference type="PROSITE" id="PS50305"/>
    </source>
</evidence>
<dbReference type="GO" id="GO:0005737">
    <property type="term" value="C:cytoplasm"/>
    <property type="evidence" value="ECO:0007669"/>
    <property type="project" value="UniProtKB-SubCell"/>
</dbReference>
<accession>A0A7C2N5Y7</accession>
<keyword evidence="2 3" id="KW-0520">NAD</keyword>
<dbReference type="InterPro" id="IPR029035">
    <property type="entry name" value="DHS-like_NAD/FAD-binding_dom"/>
</dbReference>
<evidence type="ECO:0000256" key="1">
    <source>
        <dbReference type="ARBA" id="ARBA00022679"/>
    </source>
</evidence>
<dbReference type="GO" id="GO:0036054">
    <property type="term" value="F:protein-malonyllysine demalonylase activity"/>
    <property type="evidence" value="ECO:0007669"/>
    <property type="project" value="InterPro"/>
</dbReference>
<dbReference type="InterPro" id="IPR050134">
    <property type="entry name" value="NAD-dep_sirtuin_deacylases"/>
</dbReference>
<feature type="binding site" evidence="3">
    <location>
        <position position="228"/>
    </location>
    <ligand>
        <name>NAD(+)</name>
        <dbReference type="ChEBI" id="CHEBI:57540"/>
    </ligand>
</feature>
<feature type="domain" description="Deacetylase sirtuin-type" evidence="5">
    <location>
        <begin position="1"/>
        <end position="242"/>
    </location>
</feature>
<keyword evidence="1 3" id="KW-0808">Transferase</keyword>
<name>A0A7C2N5Y7_ARCFL</name>
<feature type="binding site" evidence="3 4">
    <location>
        <position position="147"/>
    </location>
    <ligand>
        <name>Zn(2+)</name>
        <dbReference type="ChEBI" id="CHEBI:29105"/>
    </ligand>
</feature>
<dbReference type="GO" id="GO:0017136">
    <property type="term" value="F:histone deacetylase activity, NAD-dependent"/>
    <property type="evidence" value="ECO:0007669"/>
    <property type="project" value="TreeGrafter"/>
</dbReference>
<dbReference type="NCBIfam" id="NF001753">
    <property type="entry name" value="PRK00481.1-3"/>
    <property type="match status" value="1"/>
</dbReference>
<dbReference type="CDD" id="cd01412">
    <property type="entry name" value="SIRT5_Af1_CobB"/>
    <property type="match status" value="1"/>
</dbReference>
<keyword evidence="3" id="KW-0804">Transcription</keyword>
<dbReference type="Pfam" id="PF02146">
    <property type="entry name" value="SIR2"/>
    <property type="match status" value="1"/>
</dbReference>
<evidence type="ECO:0000256" key="2">
    <source>
        <dbReference type="ARBA" id="ARBA00023027"/>
    </source>
</evidence>
<comment type="function">
    <text evidence="3">NAD-dependent lysine deacetylase and desuccinylase that specifically removes acetyl and succinyl groups on target proteins. Modulates the activities of several proteins which are inactive in their acylated form. Deacetylates the N-terminal lysine residue of Alba, the major archaeal chromatin protein and that, in turn, increases Alba's DNA binding affinity, thereby repressing transcription.</text>
</comment>
<dbReference type="PANTHER" id="PTHR11085">
    <property type="entry name" value="NAD-DEPENDENT PROTEIN DEACYLASE SIRTUIN-5, MITOCHONDRIAL-RELATED"/>
    <property type="match status" value="1"/>
</dbReference>
<dbReference type="EMBL" id="DTLB01000007">
    <property type="protein sequence ID" value="HFW31616.1"/>
    <property type="molecule type" value="Genomic_DNA"/>
</dbReference>
<dbReference type="PANTHER" id="PTHR11085:SF10">
    <property type="entry name" value="NAD-DEPENDENT PROTEIN DEACYLASE SIRTUIN-5, MITOCHONDRIAL-RELATED"/>
    <property type="match status" value="1"/>
</dbReference>
<feature type="binding site" evidence="3">
    <location>
        <begin position="184"/>
        <end position="186"/>
    </location>
    <ligand>
        <name>NAD(+)</name>
        <dbReference type="ChEBI" id="CHEBI:57540"/>
    </ligand>
</feature>
<feature type="binding site" evidence="3">
    <location>
        <begin position="19"/>
        <end position="38"/>
    </location>
    <ligand>
        <name>NAD(+)</name>
        <dbReference type="ChEBI" id="CHEBI:57540"/>
    </ligand>
</feature>
<comment type="caution">
    <text evidence="6">The sequence shown here is derived from an EMBL/GenBank/DDBJ whole genome shotgun (WGS) entry which is preliminary data.</text>
</comment>
<dbReference type="InterPro" id="IPR027546">
    <property type="entry name" value="Sirtuin_class_III"/>
</dbReference>
<dbReference type="Gene3D" id="3.40.50.1220">
    <property type="entry name" value="TPP-binding domain"/>
    <property type="match status" value="1"/>
</dbReference>
<proteinExistence type="inferred from homology"/>